<proteinExistence type="predicted"/>
<evidence type="ECO:0000313" key="1">
    <source>
        <dbReference type="EMBL" id="KAK6000492.1"/>
    </source>
</evidence>
<comment type="caution">
    <text evidence="1">The sequence shown here is derived from an EMBL/GenBank/DDBJ whole genome shotgun (WGS) entry which is preliminary data.</text>
</comment>
<keyword evidence="2" id="KW-1185">Reference proteome</keyword>
<sequence length="174" mass="19517">MLSLRELNQLTPIRNNPSYQISMSITTKPGSGDLIVEPIAETVAMYDDLLEQLREFVATNRSKPGKFGAVRFTAFFVGGDYKDVLQGPEYRHFARLATRPGPDSLRFFNHIVSKITQQSIRTCNAMLLHLIYKISTVCEPPVSSPEDSIHATSAVLFEAICLRLQLGNDLHMTF</sequence>
<gene>
    <name evidence="1" type="ORF">QM012_003738</name>
</gene>
<dbReference type="EMBL" id="JASGXD010000017">
    <property type="protein sequence ID" value="KAK6000492.1"/>
    <property type="molecule type" value="Genomic_DNA"/>
</dbReference>
<accession>A0ABR0T849</accession>
<dbReference type="Proteomes" id="UP001341245">
    <property type="component" value="Unassembled WGS sequence"/>
</dbReference>
<evidence type="ECO:0000313" key="2">
    <source>
        <dbReference type="Proteomes" id="UP001341245"/>
    </source>
</evidence>
<reference evidence="1 2" key="1">
    <citation type="submission" date="2023-11" db="EMBL/GenBank/DDBJ databases">
        <title>Draft genome sequence and annotation of the polyextremotolerant black yeast-like fungus Aureobasidium pullulans NRRL 62042.</title>
        <authorList>
            <person name="Dielentheis-Frenken M.R.E."/>
            <person name="Wibberg D."/>
            <person name="Blank L.M."/>
            <person name="Tiso T."/>
        </authorList>
    </citation>
    <scope>NUCLEOTIDE SEQUENCE [LARGE SCALE GENOMIC DNA]</scope>
    <source>
        <strain evidence="1 2">NRRL 62042</strain>
    </source>
</reference>
<organism evidence="1 2">
    <name type="scientific">Aureobasidium pullulans</name>
    <name type="common">Black yeast</name>
    <name type="synonym">Pullularia pullulans</name>
    <dbReference type="NCBI Taxonomy" id="5580"/>
    <lineage>
        <taxon>Eukaryota</taxon>
        <taxon>Fungi</taxon>
        <taxon>Dikarya</taxon>
        <taxon>Ascomycota</taxon>
        <taxon>Pezizomycotina</taxon>
        <taxon>Dothideomycetes</taxon>
        <taxon>Dothideomycetidae</taxon>
        <taxon>Dothideales</taxon>
        <taxon>Saccotheciaceae</taxon>
        <taxon>Aureobasidium</taxon>
    </lineage>
</organism>
<name>A0ABR0T849_AURPU</name>
<protein>
    <submittedName>
        <fullName evidence="1">Uncharacterized protein</fullName>
    </submittedName>
</protein>